<evidence type="ECO:0000256" key="3">
    <source>
        <dbReference type="ARBA" id="ARBA00022490"/>
    </source>
</evidence>
<evidence type="ECO:0000259" key="10">
    <source>
        <dbReference type="PROSITE" id="PS51195"/>
    </source>
</evidence>
<dbReference type="Gene3D" id="3.40.50.300">
    <property type="entry name" value="P-loop containing nucleotide triphosphate hydrolases"/>
    <property type="match status" value="1"/>
</dbReference>
<evidence type="ECO:0000256" key="5">
    <source>
        <dbReference type="ARBA" id="ARBA00022801"/>
    </source>
</evidence>
<feature type="domain" description="Helicase ATP-binding" evidence="9">
    <location>
        <begin position="53"/>
        <end position="187"/>
    </location>
</feature>
<evidence type="ECO:0000256" key="6">
    <source>
        <dbReference type="ARBA" id="ARBA00022806"/>
    </source>
</evidence>
<name>A0ABN9MKE2_9NEOB</name>
<keyword evidence="5" id="KW-0378">Hydrolase</keyword>
<evidence type="ECO:0000256" key="8">
    <source>
        <dbReference type="PROSITE-ProRule" id="PRU00552"/>
    </source>
</evidence>
<evidence type="ECO:0000256" key="4">
    <source>
        <dbReference type="ARBA" id="ARBA00022741"/>
    </source>
</evidence>
<sequence length="187" mass="20856">WQQHNTHGLVTPNDWLGEKDFMSFEEADLSESLTRNVYKAGYVKLMPIQKHSIPIITAGRDLMACAQTGSGKTAAFLLPILAHMMKNGVATSQFQHLQEPEAIIIAPTRELINQIYLEARKFSYGTIVRPVVIYGGTQMSHSLRQIFQGCNVLCATPGRLMDVISKEKVGSLKCKVLMNVAIKISYF</sequence>
<gene>
    <name evidence="11" type="ORF">RIMI_LOCUS22027580</name>
</gene>
<comment type="subcellular location">
    <subcellularLocation>
        <location evidence="1">Cytoplasm</location>
    </subcellularLocation>
</comment>
<dbReference type="PROSITE" id="PS51195">
    <property type="entry name" value="Q_MOTIF"/>
    <property type="match status" value="1"/>
</dbReference>
<feature type="non-terminal residue" evidence="11">
    <location>
        <position position="1"/>
    </location>
</feature>
<comment type="caution">
    <text evidence="11">The sequence shown here is derived from an EMBL/GenBank/DDBJ whole genome shotgun (WGS) entry which is preliminary data.</text>
</comment>
<keyword evidence="3" id="KW-0963">Cytoplasm</keyword>
<dbReference type="EC" id="3.6.4.13" evidence="2"/>
<feature type="short sequence motif" description="Q motif" evidence="8">
    <location>
        <begin position="22"/>
        <end position="50"/>
    </location>
</feature>
<dbReference type="PROSITE" id="PS51192">
    <property type="entry name" value="HELICASE_ATP_BIND_1"/>
    <property type="match status" value="1"/>
</dbReference>
<accession>A0ABN9MKE2</accession>
<proteinExistence type="predicted"/>
<keyword evidence="6" id="KW-0347">Helicase</keyword>
<dbReference type="Pfam" id="PF00270">
    <property type="entry name" value="DEAD"/>
    <property type="match status" value="1"/>
</dbReference>
<dbReference type="InterPro" id="IPR014014">
    <property type="entry name" value="RNA_helicase_DEAD_Q_motif"/>
</dbReference>
<dbReference type="InterPro" id="IPR011545">
    <property type="entry name" value="DEAD/DEAH_box_helicase_dom"/>
</dbReference>
<feature type="domain" description="DEAD-box RNA helicase Q" evidence="10">
    <location>
        <begin position="22"/>
        <end position="50"/>
    </location>
</feature>
<keyword evidence="4" id="KW-0547">Nucleotide-binding</keyword>
<dbReference type="EMBL" id="CAUEEQ010078133">
    <property type="protein sequence ID" value="CAJ0967185.1"/>
    <property type="molecule type" value="Genomic_DNA"/>
</dbReference>
<evidence type="ECO:0000313" key="11">
    <source>
        <dbReference type="EMBL" id="CAJ0967185.1"/>
    </source>
</evidence>
<evidence type="ECO:0000313" key="12">
    <source>
        <dbReference type="Proteomes" id="UP001176940"/>
    </source>
</evidence>
<dbReference type="PANTHER" id="PTHR47958">
    <property type="entry name" value="ATP-DEPENDENT RNA HELICASE DBP3"/>
    <property type="match status" value="1"/>
</dbReference>
<reference evidence="11" key="1">
    <citation type="submission" date="2023-07" db="EMBL/GenBank/DDBJ databases">
        <authorList>
            <person name="Stuckert A."/>
        </authorList>
    </citation>
    <scope>NUCLEOTIDE SEQUENCE</scope>
</reference>
<evidence type="ECO:0000256" key="7">
    <source>
        <dbReference type="ARBA" id="ARBA00022840"/>
    </source>
</evidence>
<dbReference type="InterPro" id="IPR014001">
    <property type="entry name" value="Helicase_ATP-bd"/>
</dbReference>
<organism evidence="11 12">
    <name type="scientific">Ranitomeya imitator</name>
    <name type="common">mimic poison frog</name>
    <dbReference type="NCBI Taxonomy" id="111125"/>
    <lineage>
        <taxon>Eukaryota</taxon>
        <taxon>Metazoa</taxon>
        <taxon>Chordata</taxon>
        <taxon>Craniata</taxon>
        <taxon>Vertebrata</taxon>
        <taxon>Euteleostomi</taxon>
        <taxon>Amphibia</taxon>
        <taxon>Batrachia</taxon>
        <taxon>Anura</taxon>
        <taxon>Neobatrachia</taxon>
        <taxon>Hyloidea</taxon>
        <taxon>Dendrobatidae</taxon>
        <taxon>Dendrobatinae</taxon>
        <taxon>Ranitomeya</taxon>
    </lineage>
</organism>
<evidence type="ECO:0000256" key="1">
    <source>
        <dbReference type="ARBA" id="ARBA00004496"/>
    </source>
</evidence>
<dbReference type="SUPFAM" id="SSF52540">
    <property type="entry name" value="P-loop containing nucleoside triphosphate hydrolases"/>
    <property type="match status" value="1"/>
</dbReference>
<dbReference type="InterPro" id="IPR027417">
    <property type="entry name" value="P-loop_NTPase"/>
</dbReference>
<dbReference type="Proteomes" id="UP001176940">
    <property type="component" value="Unassembled WGS sequence"/>
</dbReference>
<evidence type="ECO:0000256" key="2">
    <source>
        <dbReference type="ARBA" id="ARBA00012552"/>
    </source>
</evidence>
<protein>
    <recommendedName>
        <fullName evidence="2">RNA helicase</fullName>
        <ecNumber evidence="2">3.6.4.13</ecNumber>
    </recommendedName>
</protein>
<dbReference type="SMART" id="SM00487">
    <property type="entry name" value="DEXDc"/>
    <property type="match status" value="1"/>
</dbReference>
<keyword evidence="7" id="KW-0067">ATP-binding</keyword>
<evidence type="ECO:0000259" key="9">
    <source>
        <dbReference type="PROSITE" id="PS51192"/>
    </source>
</evidence>
<keyword evidence="12" id="KW-1185">Reference proteome</keyword>